<organism evidence="3 4">
    <name type="scientific">Allocatelliglobosispora scoriae</name>
    <dbReference type="NCBI Taxonomy" id="643052"/>
    <lineage>
        <taxon>Bacteria</taxon>
        <taxon>Bacillati</taxon>
        <taxon>Actinomycetota</taxon>
        <taxon>Actinomycetes</taxon>
        <taxon>Micromonosporales</taxon>
        <taxon>Micromonosporaceae</taxon>
        <taxon>Allocatelliglobosispora</taxon>
    </lineage>
</organism>
<sequence>MISSTESPFTVGSPSPGALGSALAAIGRDQPVVMDEHMGAPLVLRHRDVSAALRNPAAFSTRFYGVGPMADSLIAREGSDHALQRRIHNRFFSPAASARYAAVVAPIARAAFGGLAARGEAELIEDVIARYPMKVFLSLLNVPDELGDQGLTWVREIMIWLSSPMNAEFAAQGTRSFAELQDYTTGLVERERVSPSDSMLGEIVKAHLDEGGYSAEAVTVAVVSLLLGGFETTVQLLTATVASLLLHPEALQRVRADPSLVNAAFDEAFRWANPTAGLYRQVVRDIEIAGEPVLAGGMVYLAIAAAHFDADAFPDPERFVLGRTASHLGFGLGAHYCVGAPLARIEARAALSELLAACPGLRLDPSAELSFRYGARGFPQHGAEALHVLTS</sequence>
<name>A0A841C3N5_9ACTN</name>
<comment type="caution">
    <text evidence="3">The sequence shown here is derived from an EMBL/GenBank/DDBJ whole genome shotgun (WGS) entry which is preliminary data.</text>
</comment>
<dbReference type="RefSeq" id="WP_184846684.1">
    <property type="nucleotide sequence ID" value="NZ_JACHMN010000003.1"/>
</dbReference>
<keyword evidence="2" id="KW-0349">Heme</keyword>
<gene>
    <name evidence="3" type="ORF">F4553_007939</name>
</gene>
<accession>A0A841C3N5</accession>
<dbReference type="GO" id="GO:0016705">
    <property type="term" value="F:oxidoreductase activity, acting on paired donors, with incorporation or reduction of molecular oxygen"/>
    <property type="evidence" value="ECO:0007669"/>
    <property type="project" value="InterPro"/>
</dbReference>
<evidence type="ECO:0000313" key="4">
    <source>
        <dbReference type="Proteomes" id="UP000587527"/>
    </source>
</evidence>
<dbReference type="SUPFAM" id="SSF48264">
    <property type="entry name" value="Cytochrome P450"/>
    <property type="match status" value="1"/>
</dbReference>
<dbReference type="GO" id="GO:0005506">
    <property type="term" value="F:iron ion binding"/>
    <property type="evidence" value="ECO:0007669"/>
    <property type="project" value="InterPro"/>
</dbReference>
<keyword evidence="2" id="KW-0560">Oxidoreductase</keyword>
<dbReference type="InterPro" id="IPR002397">
    <property type="entry name" value="Cyt_P450_B"/>
</dbReference>
<dbReference type="AlphaFoldDB" id="A0A841C3N5"/>
<evidence type="ECO:0000313" key="3">
    <source>
        <dbReference type="EMBL" id="MBB5874505.1"/>
    </source>
</evidence>
<reference evidence="3 4" key="1">
    <citation type="submission" date="2020-08" db="EMBL/GenBank/DDBJ databases">
        <title>Sequencing the genomes of 1000 actinobacteria strains.</title>
        <authorList>
            <person name="Klenk H.-P."/>
        </authorList>
    </citation>
    <scope>NUCLEOTIDE SEQUENCE [LARGE SCALE GENOMIC DNA]</scope>
    <source>
        <strain evidence="3 4">DSM 45362</strain>
    </source>
</reference>
<evidence type="ECO:0000256" key="1">
    <source>
        <dbReference type="ARBA" id="ARBA00010617"/>
    </source>
</evidence>
<proteinExistence type="inferred from homology"/>
<dbReference type="EMBL" id="JACHMN010000003">
    <property type="protein sequence ID" value="MBB5874505.1"/>
    <property type="molecule type" value="Genomic_DNA"/>
</dbReference>
<dbReference type="PRINTS" id="PR00359">
    <property type="entry name" value="BP450"/>
</dbReference>
<dbReference type="GO" id="GO:0020037">
    <property type="term" value="F:heme binding"/>
    <property type="evidence" value="ECO:0007669"/>
    <property type="project" value="InterPro"/>
</dbReference>
<dbReference type="Proteomes" id="UP000587527">
    <property type="component" value="Unassembled WGS sequence"/>
</dbReference>
<comment type="similarity">
    <text evidence="1 2">Belongs to the cytochrome P450 family.</text>
</comment>
<dbReference type="Gene3D" id="1.10.630.10">
    <property type="entry name" value="Cytochrome P450"/>
    <property type="match status" value="1"/>
</dbReference>
<dbReference type="PANTHER" id="PTHR46696">
    <property type="entry name" value="P450, PUTATIVE (EUROFUNG)-RELATED"/>
    <property type="match status" value="1"/>
</dbReference>
<dbReference type="InterPro" id="IPR001128">
    <property type="entry name" value="Cyt_P450"/>
</dbReference>
<protein>
    <submittedName>
        <fullName evidence="3">Cytochrome P450</fullName>
    </submittedName>
</protein>
<keyword evidence="2" id="KW-0479">Metal-binding</keyword>
<dbReference type="PANTHER" id="PTHR46696:SF1">
    <property type="entry name" value="CYTOCHROME P450 YJIB-RELATED"/>
    <property type="match status" value="1"/>
</dbReference>
<keyword evidence="4" id="KW-1185">Reference proteome</keyword>
<dbReference type="InterPro" id="IPR017972">
    <property type="entry name" value="Cyt_P450_CS"/>
</dbReference>
<dbReference type="Pfam" id="PF00067">
    <property type="entry name" value="p450"/>
    <property type="match status" value="1"/>
</dbReference>
<dbReference type="PROSITE" id="PS00086">
    <property type="entry name" value="CYTOCHROME_P450"/>
    <property type="match status" value="1"/>
</dbReference>
<dbReference type="GO" id="GO:0004497">
    <property type="term" value="F:monooxygenase activity"/>
    <property type="evidence" value="ECO:0007669"/>
    <property type="project" value="UniProtKB-KW"/>
</dbReference>
<keyword evidence="2" id="KW-0503">Monooxygenase</keyword>
<dbReference type="InterPro" id="IPR036396">
    <property type="entry name" value="Cyt_P450_sf"/>
</dbReference>
<keyword evidence="2" id="KW-0408">Iron</keyword>
<evidence type="ECO:0000256" key="2">
    <source>
        <dbReference type="RuleBase" id="RU000461"/>
    </source>
</evidence>